<evidence type="ECO:0000256" key="1">
    <source>
        <dbReference type="ARBA" id="ARBA00022630"/>
    </source>
</evidence>
<keyword evidence="2" id="KW-0732">Signal</keyword>
<dbReference type="OrthoDB" id="9774675at2"/>
<sequence>MNDWDAIVIGSGLGGLTCAAYLTAAGKRTLVLEQNQVAGGCSQVFRRKGNRYEFDVGMHYIGECHPGGRMTTALRGLGLDGRVEFRQLDPDGHSTLVFPDLTFRVPSDWDTYLARLIEAFPDQKRGLRLCVGILRRIGTELRSTVLPGRSVRSLLRFARTAPTVTTVGQLPLTWLFAACRLSPLARAVIVAESGDYGAPPSRTSVALHGGFLDHYLTGGAWYPRGGGQVLPAHLIDVIETHAGQVRTKARVTDILVEDGAVVGVQLAGGETIHAPIVVSGADLKRTYLDLVGREHLAPGTVTRVEKYRMALPLFSVYLGLDIDLADQLPNSTYWCYPHTDVEGVYRAAYAGRIPDELPIFLTSATTKDPGNPHAAPPGHSTLEVMCLAPHGTFWPSVDGYRKNPDYLELKERLTEHLIDRASTVIPHLRQHIVWREASSPVTHERFTLSSLGSSYGIEMAADQIGPRRPGPRTEIRGLWLTGASTTWGNGIVGAVCSGLGTAGAILRRPLSAEVKAGAVIADPSKLTPVGPDWDPLAASKPSSPLRDRAGVTTRNASAGRG</sequence>
<evidence type="ECO:0000256" key="2">
    <source>
        <dbReference type="ARBA" id="ARBA00022729"/>
    </source>
</evidence>
<dbReference type="InterPro" id="IPR052206">
    <property type="entry name" value="Retinol_saturase"/>
</dbReference>
<evidence type="ECO:0000256" key="5">
    <source>
        <dbReference type="ARBA" id="ARBA00023027"/>
    </source>
</evidence>
<keyword evidence="4" id="KW-0521">NADP</keyword>
<dbReference type="InterPro" id="IPR036188">
    <property type="entry name" value="FAD/NAD-bd_sf"/>
</dbReference>
<dbReference type="RefSeq" id="WP_130507902.1">
    <property type="nucleotide sequence ID" value="NZ_SHKY01000001.1"/>
</dbReference>
<feature type="region of interest" description="Disordered" evidence="6">
    <location>
        <begin position="523"/>
        <end position="561"/>
    </location>
</feature>
<dbReference type="Proteomes" id="UP000292564">
    <property type="component" value="Unassembled WGS sequence"/>
</dbReference>
<organism evidence="8 9">
    <name type="scientific">Krasilnikovia cinnamomea</name>
    <dbReference type="NCBI Taxonomy" id="349313"/>
    <lineage>
        <taxon>Bacteria</taxon>
        <taxon>Bacillati</taxon>
        <taxon>Actinomycetota</taxon>
        <taxon>Actinomycetes</taxon>
        <taxon>Micromonosporales</taxon>
        <taxon>Micromonosporaceae</taxon>
        <taxon>Krasilnikovia</taxon>
    </lineage>
</organism>
<dbReference type="Gene3D" id="3.50.50.60">
    <property type="entry name" value="FAD/NAD(P)-binding domain"/>
    <property type="match status" value="2"/>
</dbReference>
<accession>A0A4Q7ZDD2</accession>
<protein>
    <submittedName>
        <fullName evidence="8">Phytoene dehydrogenase-like protein</fullName>
    </submittedName>
</protein>
<proteinExistence type="predicted"/>
<feature type="domain" description="Amine oxidase" evidence="7">
    <location>
        <begin position="13"/>
        <end position="506"/>
    </location>
</feature>
<dbReference type="GO" id="GO:0016491">
    <property type="term" value="F:oxidoreductase activity"/>
    <property type="evidence" value="ECO:0007669"/>
    <property type="project" value="InterPro"/>
</dbReference>
<evidence type="ECO:0000256" key="3">
    <source>
        <dbReference type="ARBA" id="ARBA00022827"/>
    </source>
</evidence>
<dbReference type="PANTHER" id="PTHR46091">
    <property type="entry name" value="BLR7054 PROTEIN"/>
    <property type="match status" value="1"/>
</dbReference>
<evidence type="ECO:0000313" key="8">
    <source>
        <dbReference type="EMBL" id="RZU48697.1"/>
    </source>
</evidence>
<evidence type="ECO:0000256" key="4">
    <source>
        <dbReference type="ARBA" id="ARBA00022857"/>
    </source>
</evidence>
<keyword evidence="1" id="KW-0285">Flavoprotein</keyword>
<dbReference type="SUPFAM" id="SSF51905">
    <property type="entry name" value="FAD/NAD(P)-binding domain"/>
    <property type="match status" value="1"/>
</dbReference>
<dbReference type="Pfam" id="PF01593">
    <property type="entry name" value="Amino_oxidase"/>
    <property type="match status" value="1"/>
</dbReference>
<name>A0A4Q7ZDD2_9ACTN</name>
<dbReference type="InterPro" id="IPR002937">
    <property type="entry name" value="Amino_oxidase"/>
</dbReference>
<gene>
    <name evidence="8" type="ORF">EV385_0415</name>
</gene>
<dbReference type="PANTHER" id="PTHR46091:SF3">
    <property type="entry name" value="AMINE OXIDASE DOMAIN-CONTAINING PROTEIN"/>
    <property type="match status" value="1"/>
</dbReference>
<evidence type="ECO:0000259" key="7">
    <source>
        <dbReference type="Pfam" id="PF01593"/>
    </source>
</evidence>
<comment type="caution">
    <text evidence="8">The sequence shown here is derived from an EMBL/GenBank/DDBJ whole genome shotgun (WGS) entry which is preliminary data.</text>
</comment>
<keyword evidence="5" id="KW-0520">NAD</keyword>
<reference evidence="8 9" key="1">
    <citation type="submission" date="2019-02" db="EMBL/GenBank/DDBJ databases">
        <title>Sequencing the genomes of 1000 actinobacteria strains.</title>
        <authorList>
            <person name="Klenk H.-P."/>
        </authorList>
    </citation>
    <scope>NUCLEOTIDE SEQUENCE [LARGE SCALE GENOMIC DNA]</scope>
    <source>
        <strain evidence="8 9">DSM 45162</strain>
    </source>
</reference>
<evidence type="ECO:0000313" key="9">
    <source>
        <dbReference type="Proteomes" id="UP000292564"/>
    </source>
</evidence>
<dbReference type="EMBL" id="SHKY01000001">
    <property type="protein sequence ID" value="RZU48697.1"/>
    <property type="molecule type" value="Genomic_DNA"/>
</dbReference>
<keyword evidence="3" id="KW-0274">FAD</keyword>
<dbReference type="AlphaFoldDB" id="A0A4Q7ZDD2"/>
<feature type="compositionally biased region" description="Polar residues" evidence="6">
    <location>
        <begin position="552"/>
        <end position="561"/>
    </location>
</feature>
<keyword evidence="9" id="KW-1185">Reference proteome</keyword>
<evidence type="ECO:0000256" key="6">
    <source>
        <dbReference type="SAM" id="MobiDB-lite"/>
    </source>
</evidence>